<protein>
    <submittedName>
        <fullName evidence="2">Uncharacterized protein</fullName>
    </submittedName>
</protein>
<dbReference type="EMBL" id="HACG01042887">
    <property type="protein sequence ID" value="CEK89752.1"/>
    <property type="molecule type" value="Transcribed_RNA"/>
</dbReference>
<gene>
    <name evidence="2" type="primary">ORF172677</name>
</gene>
<organism evidence="2">
    <name type="scientific">Arion vulgaris</name>
    <dbReference type="NCBI Taxonomy" id="1028688"/>
    <lineage>
        <taxon>Eukaryota</taxon>
        <taxon>Metazoa</taxon>
        <taxon>Spiralia</taxon>
        <taxon>Lophotrochozoa</taxon>
        <taxon>Mollusca</taxon>
        <taxon>Gastropoda</taxon>
        <taxon>Heterobranchia</taxon>
        <taxon>Euthyneura</taxon>
        <taxon>Panpulmonata</taxon>
        <taxon>Eupulmonata</taxon>
        <taxon>Stylommatophora</taxon>
        <taxon>Helicina</taxon>
        <taxon>Arionoidea</taxon>
        <taxon>Arionidae</taxon>
        <taxon>Arion</taxon>
    </lineage>
</organism>
<reference evidence="2" key="1">
    <citation type="submission" date="2014-12" db="EMBL/GenBank/DDBJ databases">
        <title>Insight into the proteome of Arion vulgaris.</title>
        <authorList>
            <person name="Aradska J."/>
            <person name="Bulat T."/>
            <person name="Smidak R."/>
            <person name="Sarate P."/>
            <person name="Gangsoo J."/>
            <person name="Sialana F."/>
            <person name="Bilban M."/>
            <person name="Lubec G."/>
        </authorList>
    </citation>
    <scope>NUCLEOTIDE SEQUENCE</scope>
    <source>
        <tissue evidence="2">Skin</tissue>
    </source>
</reference>
<evidence type="ECO:0000256" key="1">
    <source>
        <dbReference type="SAM" id="MobiDB-lite"/>
    </source>
</evidence>
<accession>A0A0B7BA18</accession>
<sequence>MGQNKYGQTSEEGLTLARTLRIHRKGGQKICASPLKVPASERTSRPGDHSQYSLVCPSPSDHDNSLRCVLL</sequence>
<name>A0A0B7BA18_9EUPU</name>
<dbReference type="AlphaFoldDB" id="A0A0B7BA18"/>
<feature type="region of interest" description="Disordered" evidence="1">
    <location>
        <begin position="36"/>
        <end position="64"/>
    </location>
</feature>
<feature type="non-terminal residue" evidence="2">
    <location>
        <position position="71"/>
    </location>
</feature>
<proteinExistence type="predicted"/>
<evidence type="ECO:0000313" key="2">
    <source>
        <dbReference type="EMBL" id="CEK89752.1"/>
    </source>
</evidence>